<accession>A0A5C5VHB5</accession>
<comment type="caution">
    <text evidence="1">The sequence shown here is derived from an EMBL/GenBank/DDBJ whole genome shotgun (WGS) entry which is preliminary data.</text>
</comment>
<keyword evidence="1" id="KW-0413">Isomerase</keyword>
<evidence type="ECO:0000313" key="1">
    <source>
        <dbReference type="EMBL" id="TWT37998.1"/>
    </source>
</evidence>
<dbReference type="EC" id="5.1.3.3" evidence="1"/>
<dbReference type="RefSeq" id="WP_146565292.1">
    <property type="nucleotide sequence ID" value="NZ_SIHJ01000001.1"/>
</dbReference>
<evidence type="ECO:0000313" key="2">
    <source>
        <dbReference type="Proteomes" id="UP000316714"/>
    </source>
</evidence>
<organism evidence="1 2">
    <name type="scientific">Posidoniimonas corsicana</name>
    <dbReference type="NCBI Taxonomy" id="1938618"/>
    <lineage>
        <taxon>Bacteria</taxon>
        <taxon>Pseudomonadati</taxon>
        <taxon>Planctomycetota</taxon>
        <taxon>Planctomycetia</taxon>
        <taxon>Pirellulales</taxon>
        <taxon>Lacipirellulaceae</taxon>
        <taxon>Posidoniimonas</taxon>
    </lineage>
</organism>
<dbReference type="SUPFAM" id="SSF74650">
    <property type="entry name" value="Galactose mutarotase-like"/>
    <property type="match status" value="1"/>
</dbReference>
<dbReference type="Pfam" id="PF01263">
    <property type="entry name" value="Aldose_epim"/>
    <property type="match status" value="1"/>
</dbReference>
<dbReference type="Proteomes" id="UP000316714">
    <property type="component" value="Unassembled WGS sequence"/>
</dbReference>
<dbReference type="InterPro" id="IPR008183">
    <property type="entry name" value="Aldose_1/G6P_1-epimerase"/>
</dbReference>
<dbReference type="EMBL" id="SIHJ01000001">
    <property type="protein sequence ID" value="TWT37998.1"/>
    <property type="molecule type" value="Genomic_DNA"/>
</dbReference>
<sequence length="314" mass="33645">MSADIATLVHTSGAEARVLVSQGFNCFAWSAVVQDGVRPMLYAPEGFESGDQRASSGGTPILFPFPGRIEQGRYEYAGKQYQVPAGDALGNAIHGFVFNRPWRVVDQSSDQVTAEFVGSVDAPDTLDLWPSDYAIRATYRLEGDRLTLDVTCSNPGDSELPYGLATHAYFRLPLGGGDPEQTEVQAPVDAQWELKDMIPTGEHGPTDASRGFAAGMPLAGQAYDSAFRLNQSASGEATSSLSGDGVRLTQTCGDEFKCYVIYTPGHREAICIEPYTCLPSPFGSAARGAETNLLVLQPGESRQHRVVLQVEAAG</sequence>
<gene>
    <name evidence="1" type="primary">galM</name>
    <name evidence="1" type="ORF">KOR34_29650</name>
</gene>
<dbReference type="InterPro" id="IPR011013">
    <property type="entry name" value="Gal_mutarotase_sf_dom"/>
</dbReference>
<dbReference type="CDD" id="cd01081">
    <property type="entry name" value="Aldose_epim"/>
    <property type="match status" value="1"/>
</dbReference>
<keyword evidence="2" id="KW-1185">Reference proteome</keyword>
<dbReference type="GO" id="GO:0005975">
    <property type="term" value="P:carbohydrate metabolic process"/>
    <property type="evidence" value="ECO:0007669"/>
    <property type="project" value="InterPro"/>
</dbReference>
<dbReference type="AlphaFoldDB" id="A0A5C5VHB5"/>
<reference evidence="1 2" key="1">
    <citation type="submission" date="2019-02" db="EMBL/GenBank/DDBJ databases">
        <title>Deep-cultivation of Planctomycetes and their phenomic and genomic characterization uncovers novel biology.</title>
        <authorList>
            <person name="Wiegand S."/>
            <person name="Jogler M."/>
            <person name="Boedeker C."/>
            <person name="Pinto D."/>
            <person name="Vollmers J."/>
            <person name="Rivas-Marin E."/>
            <person name="Kohn T."/>
            <person name="Peeters S.H."/>
            <person name="Heuer A."/>
            <person name="Rast P."/>
            <person name="Oberbeckmann S."/>
            <person name="Bunk B."/>
            <person name="Jeske O."/>
            <person name="Meyerdierks A."/>
            <person name="Storesund J.E."/>
            <person name="Kallscheuer N."/>
            <person name="Luecker S."/>
            <person name="Lage O.M."/>
            <person name="Pohl T."/>
            <person name="Merkel B.J."/>
            <person name="Hornburger P."/>
            <person name="Mueller R.-W."/>
            <person name="Bruemmer F."/>
            <person name="Labrenz M."/>
            <person name="Spormann A.M."/>
            <person name="Op Den Camp H."/>
            <person name="Overmann J."/>
            <person name="Amann R."/>
            <person name="Jetten M.S.M."/>
            <person name="Mascher T."/>
            <person name="Medema M.H."/>
            <person name="Devos D.P."/>
            <person name="Kaster A.-K."/>
            <person name="Ovreas L."/>
            <person name="Rohde M."/>
            <person name="Galperin M.Y."/>
            <person name="Jogler C."/>
        </authorList>
    </citation>
    <scope>NUCLEOTIDE SEQUENCE [LARGE SCALE GENOMIC DNA]</scope>
    <source>
        <strain evidence="1 2">KOR34</strain>
    </source>
</reference>
<dbReference type="GO" id="GO:0004034">
    <property type="term" value="F:aldose 1-epimerase activity"/>
    <property type="evidence" value="ECO:0007669"/>
    <property type="project" value="UniProtKB-EC"/>
</dbReference>
<dbReference type="GO" id="GO:0030246">
    <property type="term" value="F:carbohydrate binding"/>
    <property type="evidence" value="ECO:0007669"/>
    <property type="project" value="InterPro"/>
</dbReference>
<proteinExistence type="predicted"/>
<name>A0A5C5VHB5_9BACT</name>
<dbReference type="OrthoDB" id="9795355at2"/>
<protein>
    <submittedName>
        <fullName evidence="1">Aldose 1-epimerase</fullName>
        <ecNumber evidence="1">5.1.3.3</ecNumber>
    </submittedName>
</protein>
<dbReference type="InterPro" id="IPR014718">
    <property type="entry name" value="GH-type_carb-bd"/>
</dbReference>
<dbReference type="Gene3D" id="2.70.98.10">
    <property type="match status" value="1"/>
</dbReference>